<dbReference type="RefSeq" id="WP_009324500.1">
    <property type="nucleotide sequence ID" value="NZ_CAUBPW010000028.1"/>
</dbReference>
<comment type="caution">
    <text evidence="2">The sequence shown here is derived from an EMBL/GenBank/DDBJ whole genome shotgun (WGS) entry which is preliminary data.</text>
</comment>
<dbReference type="InterPro" id="IPR041561">
    <property type="entry name" value="PglD_N"/>
</dbReference>
<dbReference type="SUPFAM" id="SSF51161">
    <property type="entry name" value="Trimeric LpxA-like enzymes"/>
    <property type="match status" value="1"/>
</dbReference>
<reference evidence="2 3" key="1">
    <citation type="submission" date="2015-10" db="EMBL/GenBank/DDBJ databases">
        <title>A novel member of the family Ruminococcaceae isolated from human faeces.</title>
        <authorList>
            <person name="Shkoporov A.N."/>
            <person name="Chaplin A.V."/>
            <person name="Motuzova O.V."/>
            <person name="Kafarskaia L.I."/>
            <person name="Efimov B.A."/>
        </authorList>
    </citation>
    <scope>NUCLEOTIDE SEQUENCE [LARGE SCALE GENOMIC DNA]</scope>
    <source>
        <strain evidence="2 3">668</strain>
    </source>
</reference>
<accession>A0A0W7TUJ2</accession>
<evidence type="ECO:0000313" key="3">
    <source>
        <dbReference type="Proteomes" id="UP000053433"/>
    </source>
</evidence>
<dbReference type="Proteomes" id="UP000053433">
    <property type="component" value="Unassembled WGS sequence"/>
</dbReference>
<feature type="domain" description="PglD N-terminal" evidence="1">
    <location>
        <begin position="3"/>
        <end position="75"/>
    </location>
</feature>
<dbReference type="Pfam" id="PF17836">
    <property type="entry name" value="PglD_N"/>
    <property type="match status" value="1"/>
</dbReference>
<organism evidence="2 3">
    <name type="scientific">Ruthenibacterium lactatiformans</name>
    <dbReference type="NCBI Taxonomy" id="1550024"/>
    <lineage>
        <taxon>Bacteria</taxon>
        <taxon>Bacillati</taxon>
        <taxon>Bacillota</taxon>
        <taxon>Clostridia</taxon>
        <taxon>Eubacteriales</taxon>
        <taxon>Oscillospiraceae</taxon>
        <taxon>Ruthenibacterium</taxon>
    </lineage>
</organism>
<proteinExistence type="predicted"/>
<dbReference type="Gene3D" id="2.160.10.10">
    <property type="entry name" value="Hexapeptide repeat proteins"/>
    <property type="match status" value="1"/>
</dbReference>
<dbReference type="Gene3D" id="3.40.50.20">
    <property type="match status" value="1"/>
</dbReference>
<dbReference type="InterPro" id="IPR011004">
    <property type="entry name" value="Trimer_LpxA-like_sf"/>
</dbReference>
<dbReference type="EMBL" id="LMUA01000002">
    <property type="protein sequence ID" value="KUE77496.1"/>
    <property type="molecule type" value="Genomic_DNA"/>
</dbReference>
<evidence type="ECO:0000313" key="2">
    <source>
        <dbReference type="EMBL" id="KUE77496.1"/>
    </source>
</evidence>
<protein>
    <recommendedName>
        <fullName evidence="1">PglD N-terminal domain-containing protein</fullName>
    </recommendedName>
</protein>
<gene>
    <name evidence="2" type="ORF">ASJ35_01850</name>
</gene>
<sequence length="178" mass="18136">MENLIILGAGGYGRTAAETARAMGVFGRVAFLDDGCTGTDILGPCTDYIRFAGEFRWAYPAFGANALRAAWLEKLAAAGYSLPALVHPRAYVSPTADIRPGAVVLALAAVGACAVVEQGAIVNMGAIADHDCVVGACAHLAPGAIVKAGNTVPAQMKIESGTVLERGAAFLPLGGQHV</sequence>
<name>A0A0W7TUJ2_9FIRM</name>
<evidence type="ECO:0000259" key="1">
    <source>
        <dbReference type="Pfam" id="PF17836"/>
    </source>
</evidence>
<dbReference type="AlphaFoldDB" id="A0A0W7TUJ2"/>